<dbReference type="Proteomes" id="UP000048926">
    <property type="component" value="Unassembled WGS sequence"/>
</dbReference>
<accession>A0A0M6Y1J8</accession>
<proteinExistence type="predicted"/>
<keyword evidence="2" id="KW-1185">Reference proteome</keyword>
<gene>
    <name evidence="1" type="ORF">LAL4801_01871</name>
</gene>
<dbReference type="EMBL" id="CXST01000001">
    <property type="protein sequence ID" value="CTQ43433.1"/>
    <property type="molecule type" value="Genomic_DNA"/>
</dbReference>
<evidence type="ECO:0000313" key="2">
    <source>
        <dbReference type="Proteomes" id="UP000048926"/>
    </source>
</evidence>
<dbReference type="AlphaFoldDB" id="A0A0M6Y1J8"/>
<sequence length="31" mass="3297">MEKIVAIDANEISPIMKNLGLEGLIATAKRG</sequence>
<organism evidence="1 2">
    <name type="scientific">Roseibium aggregatum</name>
    <dbReference type="NCBI Taxonomy" id="187304"/>
    <lineage>
        <taxon>Bacteria</taxon>
        <taxon>Pseudomonadati</taxon>
        <taxon>Pseudomonadota</taxon>
        <taxon>Alphaproteobacteria</taxon>
        <taxon>Hyphomicrobiales</taxon>
        <taxon>Stappiaceae</taxon>
        <taxon>Roseibium</taxon>
    </lineage>
</organism>
<evidence type="ECO:0000313" key="1">
    <source>
        <dbReference type="EMBL" id="CTQ43433.1"/>
    </source>
</evidence>
<name>A0A0M6Y1J8_9HYPH</name>
<protein>
    <submittedName>
        <fullName evidence="1">Uncharacterized protein</fullName>
    </submittedName>
</protein>
<reference evidence="2" key="1">
    <citation type="submission" date="2015-07" db="EMBL/GenBank/DDBJ databases">
        <authorList>
            <person name="Rodrigo-Torres Lidia"/>
            <person name="Arahal R.David."/>
        </authorList>
    </citation>
    <scope>NUCLEOTIDE SEQUENCE [LARGE SCALE GENOMIC DNA]</scope>
    <source>
        <strain evidence="2">CECT 4801</strain>
    </source>
</reference>